<dbReference type="GO" id="GO:0020037">
    <property type="term" value="F:heme binding"/>
    <property type="evidence" value="ECO:0007669"/>
    <property type="project" value="InterPro"/>
</dbReference>
<dbReference type="SUPFAM" id="SSF48264">
    <property type="entry name" value="Cytochrome P450"/>
    <property type="match status" value="1"/>
</dbReference>
<dbReference type="InterPro" id="IPR036396">
    <property type="entry name" value="Cyt_P450_sf"/>
</dbReference>
<reference evidence="9 10" key="1">
    <citation type="submission" date="2019-04" db="EMBL/GenBank/DDBJ databases">
        <title>Friends and foes A comparative genomics study of 23 Aspergillus species from section Flavi.</title>
        <authorList>
            <consortium name="DOE Joint Genome Institute"/>
            <person name="Kjaerbolling I."/>
            <person name="Vesth T."/>
            <person name="Frisvad J.C."/>
            <person name="Nybo J.L."/>
            <person name="Theobald S."/>
            <person name="Kildgaard S."/>
            <person name="Isbrandt T."/>
            <person name="Kuo A."/>
            <person name="Sato A."/>
            <person name="Lyhne E.K."/>
            <person name="Kogle M.E."/>
            <person name="Wiebenga A."/>
            <person name="Kun R.S."/>
            <person name="Lubbers R.J."/>
            <person name="Makela M.R."/>
            <person name="Barry K."/>
            <person name="Chovatia M."/>
            <person name="Clum A."/>
            <person name="Daum C."/>
            <person name="Haridas S."/>
            <person name="He G."/>
            <person name="LaButti K."/>
            <person name="Lipzen A."/>
            <person name="Mondo S."/>
            <person name="Riley R."/>
            <person name="Salamov A."/>
            <person name="Simmons B.A."/>
            <person name="Magnuson J.K."/>
            <person name="Henrissat B."/>
            <person name="Mortensen U.H."/>
            <person name="Larsen T.O."/>
            <person name="Devries R.P."/>
            <person name="Grigoriev I.V."/>
            <person name="Machida M."/>
            <person name="Baker S.E."/>
            <person name="Andersen M.R."/>
        </authorList>
    </citation>
    <scope>NUCLEOTIDE SEQUENCE [LARGE SCALE GENOMIC DNA]</scope>
    <source>
        <strain evidence="9 10">IBT 18842</strain>
    </source>
</reference>
<evidence type="ECO:0000256" key="1">
    <source>
        <dbReference type="ARBA" id="ARBA00010617"/>
    </source>
</evidence>
<dbReference type="OrthoDB" id="1470350at2759"/>
<evidence type="ECO:0000256" key="5">
    <source>
        <dbReference type="ARBA" id="ARBA00023004"/>
    </source>
</evidence>
<evidence type="ECO:0000256" key="6">
    <source>
        <dbReference type="ARBA" id="ARBA00023033"/>
    </source>
</evidence>
<keyword evidence="4 8" id="KW-0560">Oxidoreductase</keyword>
<protein>
    <submittedName>
        <fullName evidence="9">Cytochrome P450 monooxygenase</fullName>
    </submittedName>
</protein>
<evidence type="ECO:0000313" key="9">
    <source>
        <dbReference type="EMBL" id="KAE8150733.1"/>
    </source>
</evidence>
<keyword evidence="2 7" id="KW-0349">Heme</keyword>
<dbReference type="Pfam" id="PF00067">
    <property type="entry name" value="p450"/>
    <property type="match status" value="1"/>
</dbReference>
<dbReference type="EMBL" id="ML742087">
    <property type="protein sequence ID" value="KAE8150733.1"/>
    <property type="molecule type" value="Genomic_DNA"/>
</dbReference>
<dbReference type="InterPro" id="IPR017972">
    <property type="entry name" value="Cyt_P450_CS"/>
</dbReference>
<keyword evidence="5 7" id="KW-0408">Iron</keyword>
<accession>A0A5N6TWH0</accession>
<comment type="similarity">
    <text evidence="1 8">Belongs to the cytochrome P450 family.</text>
</comment>
<dbReference type="GO" id="GO:0016705">
    <property type="term" value="F:oxidoreductase activity, acting on paired donors, with incorporation or reduction of molecular oxygen"/>
    <property type="evidence" value="ECO:0007669"/>
    <property type="project" value="InterPro"/>
</dbReference>
<evidence type="ECO:0000256" key="4">
    <source>
        <dbReference type="ARBA" id="ARBA00023002"/>
    </source>
</evidence>
<dbReference type="CDD" id="cd11070">
    <property type="entry name" value="CYP56-like"/>
    <property type="match status" value="1"/>
</dbReference>
<gene>
    <name evidence="9" type="ORF">BDV25DRAFT_139563</name>
</gene>
<evidence type="ECO:0000256" key="3">
    <source>
        <dbReference type="ARBA" id="ARBA00022723"/>
    </source>
</evidence>
<dbReference type="PRINTS" id="PR00463">
    <property type="entry name" value="EP450I"/>
</dbReference>
<dbReference type="GO" id="GO:0004497">
    <property type="term" value="F:monooxygenase activity"/>
    <property type="evidence" value="ECO:0007669"/>
    <property type="project" value="UniProtKB-KW"/>
</dbReference>
<dbReference type="AlphaFoldDB" id="A0A5N6TWH0"/>
<keyword evidence="10" id="KW-1185">Reference proteome</keyword>
<proteinExistence type="inferred from homology"/>
<organism evidence="9 10">
    <name type="scientific">Aspergillus avenaceus</name>
    <dbReference type="NCBI Taxonomy" id="36643"/>
    <lineage>
        <taxon>Eukaryota</taxon>
        <taxon>Fungi</taxon>
        <taxon>Dikarya</taxon>
        <taxon>Ascomycota</taxon>
        <taxon>Pezizomycotina</taxon>
        <taxon>Eurotiomycetes</taxon>
        <taxon>Eurotiomycetidae</taxon>
        <taxon>Eurotiales</taxon>
        <taxon>Aspergillaceae</taxon>
        <taxon>Aspergillus</taxon>
        <taxon>Aspergillus subgen. Circumdati</taxon>
    </lineage>
</organism>
<feature type="binding site" description="axial binding residue" evidence="7">
    <location>
        <position position="476"/>
    </location>
    <ligand>
        <name>heme</name>
        <dbReference type="ChEBI" id="CHEBI:30413"/>
    </ligand>
    <ligandPart>
        <name>Fe</name>
        <dbReference type="ChEBI" id="CHEBI:18248"/>
    </ligandPart>
</feature>
<dbReference type="InterPro" id="IPR050196">
    <property type="entry name" value="Cytochrome_P450_Monoox"/>
</dbReference>
<sequence length="545" mass="61881">MELTISLLWTSGLLYLTYKCLSFLRFYIHARRTGFPVIVSPAFSRGVPWMIFAPMIVPRLKGLFPAWLFDRLDVAAHGWEFRRKRAFFDRWGEIFALATPDECTVWVSDVDTANVILQRRKDFEQAPVAAKILGFLGPNVFTVNGDEWKRHRRMVAASLDERISKLVWTESCEQAQTMLAHLIRHPGGQTLEGLRTIAINVIGQAGYSQNTPWSPTTRQESSGEKKRGRAAYFDTLKLATTMYLEAALVSTKIMKLPFMPAPLRLMGQRLEKTPQYITEVLEDERQAATDDSARRSNFLSFLLQSSNADQTSTFTVTPEILSGNLYVFSAAGFETTANTMGYGTILLAMYPELQDWIREELSELPADPTTWSYEEVFPKCQRTLAFMLETVRIFTPVQHATRAVLEPQQIATKHGTHYLAAPMAVMVSSNSIHLNPRIWGPDVRDFKPSRWIDEFGRVKAPAKGTFLPWSGGPRVCPGMKMSQVEFVGTIATLLRNAKCEPLPVEGMTDFKDLRDRLQKITEDSIWKLTLQVRDPKAVQLKWTNI</sequence>
<keyword evidence="6 8" id="KW-0503">Monooxygenase</keyword>
<dbReference type="Gene3D" id="1.10.630.10">
    <property type="entry name" value="Cytochrome P450"/>
    <property type="match status" value="1"/>
</dbReference>
<name>A0A5N6TWH0_ASPAV</name>
<dbReference type="InterPro" id="IPR002401">
    <property type="entry name" value="Cyt_P450_E_grp-I"/>
</dbReference>
<evidence type="ECO:0000313" key="10">
    <source>
        <dbReference type="Proteomes" id="UP000325780"/>
    </source>
</evidence>
<dbReference type="Proteomes" id="UP000325780">
    <property type="component" value="Unassembled WGS sequence"/>
</dbReference>
<dbReference type="PANTHER" id="PTHR24291:SF50">
    <property type="entry name" value="BIFUNCTIONAL ALBAFLAVENONE MONOOXYGENASE_TERPENE SYNTHASE"/>
    <property type="match status" value="1"/>
</dbReference>
<keyword evidence="3 7" id="KW-0479">Metal-binding</keyword>
<comment type="cofactor">
    <cofactor evidence="7">
        <name>heme</name>
        <dbReference type="ChEBI" id="CHEBI:30413"/>
    </cofactor>
</comment>
<dbReference type="PROSITE" id="PS00086">
    <property type="entry name" value="CYTOCHROME_P450"/>
    <property type="match status" value="1"/>
</dbReference>
<evidence type="ECO:0000256" key="2">
    <source>
        <dbReference type="ARBA" id="ARBA00022617"/>
    </source>
</evidence>
<dbReference type="GO" id="GO:0005506">
    <property type="term" value="F:iron ion binding"/>
    <property type="evidence" value="ECO:0007669"/>
    <property type="project" value="InterPro"/>
</dbReference>
<dbReference type="InterPro" id="IPR001128">
    <property type="entry name" value="Cyt_P450"/>
</dbReference>
<evidence type="ECO:0000256" key="7">
    <source>
        <dbReference type="PIRSR" id="PIRSR602401-1"/>
    </source>
</evidence>
<evidence type="ECO:0000256" key="8">
    <source>
        <dbReference type="RuleBase" id="RU000461"/>
    </source>
</evidence>
<dbReference type="PRINTS" id="PR00385">
    <property type="entry name" value="P450"/>
</dbReference>
<dbReference type="PANTHER" id="PTHR24291">
    <property type="entry name" value="CYTOCHROME P450 FAMILY 4"/>
    <property type="match status" value="1"/>
</dbReference>